<evidence type="ECO:0000313" key="1">
    <source>
        <dbReference type="EMBL" id="MER0124460.1"/>
    </source>
</evidence>
<dbReference type="EMBL" id="JBEHGX010000001">
    <property type="protein sequence ID" value="MER0124460.1"/>
    <property type="molecule type" value="Genomic_DNA"/>
</dbReference>
<gene>
    <name evidence="1" type="ORF">ABQG75_01710</name>
</gene>
<evidence type="ECO:0000313" key="2">
    <source>
        <dbReference type="Proteomes" id="UP001447374"/>
    </source>
</evidence>
<protein>
    <submittedName>
        <fullName evidence="1">Uncharacterized protein</fullName>
    </submittedName>
</protein>
<comment type="caution">
    <text evidence="1">The sequence shown here is derived from an EMBL/GenBank/DDBJ whole genome shotgun (WGS) entry which is preliminary data.</text>
</comment>
<sequence length="138" mass="15584">MTEDNVVSFLKVKQQQIDSNLDQLEVVKKFTEKHVKPKSLVGIVKKQLKLRGISYRVSFPSCDLTGFDKKAVVIFPEERLIFAFVSKPMTGKGVEGWTVEQCICSEKHQPIDYTGFIINKISEAKHNGQKTAKTQPVS</sequence>
<name>A0ABV1PHY4_9ENTR</name>
<dbReference type="Proteomes" id="UP001447374">
    <property type="component" value="Unassembled WGS sequence"/>
</dbReference>
<accession>A0ABV1PHY4</accession>
<reference evidence="1 2" key="1">
    <citation type="submission" date="2024-06" db="EMBL/GenBank/DDBJ databases">
        <title>Fanconibacter daqui strain Q02 whole shotgun sequencing project.</title>
        <authorList>
            <person name="Rodrigues J.W.A."/>
            <person name="Viana L.C."/>
            <person name="Vieira E.C."/>
            <person name="Souza F.O.L."/>
            <person name="Alegria O.C."/>
            <person name="Patroca S."/>
            <person name="Cruz A.C.R."/>
            <person name="Nunes A.R.C."/>
        </authorList>
    </citation>
    <scope>NUCLEOTIDE SEQUENCE [LARGE SCALE GENOMIC DNA]</scope>
    <source>
        <strain evidence="1 2">Q02</strain>
    </source>
</reference>
<keyword evidence="2" id="KW-1185">Reference proteome</keyword>
<dbReference type="RefSeq" id="WP_029592003.1">
    <property type="nucleotide sequence ID" value="NZ_BMKJ01000001.1"/>
</dbReference>
<organism evidence="1 2">
    <name type="scientific">Franconibacter daqui</name>
    <dbReference type="NCBI Taxonomy" id="2047724"/>
    <lineage>
        <taxon>Bacteria</taxon>
        <taxon>Pseudomonadati</taxon>
        <taxon>Pseudomonadota</taxon>
        <taxon>Gammaproteobacteria</taxon>
        <taxon>Enterobacterales</taxon>
        <taxon>Enterobacteriaceae</taxon>
        <taxon>Franconibacter</taxon>
    </lineage>
</organism>
<proteinExistence type="predicted"/>